<name>A0ABT2U585_9FIRM</name>
<dbReference type="Proteomes" id="UP001652397">
    <property type="component" value="Unassembled WGS sequence"/>
</dbReference>
<sequence length="78" mass="8940">MQNVKCKLNVIFMVQKEQFVSRYEIGSEKAEIVMNLSYWVFTIGGRSAKINTVGEDRFFGAKLVRKGPFSPLQHVITE</sequence>
<evidence type="ECO:0000313" key="2">
    <source>
        <dbReference type="Proteomes" id="UP001652397"/>
    </source>
</evidence>
<organism evidence="1 2">
    <name type="scientific">Agathobaculum ammoniilyticum</name>
    <dbReference type="NCBI Taxonomy" id="2981778"/>
    <lineage>
        <taxon>Bacteria</taxon>
        <taxon>Bacillati</taxon>
        <taxon>Bacillota</taxon>
        <taxon>Clostridia</taxon>
        <taxon>Eubacteriales</taxon>
        <taxon>Butyricicoccaceae</taxon>
        <taxon>Agathobaculum</taxon>
    </lineage>
</organism>
<accession>A0ABT2U585</accession>
<evidence type="ECO:0000313" key="1">
    <source>
        <dbReference type="EMBL" id="MCU6789652.1"/>
    </source>
</evidence>
<reference evidence="1 2" key="1">
    <citation type="journal article" date="2021" name="ISME Commun">
        <title>Automated analysis of genomic sequences facilitates high-throughput and comprehensive description of bacteria.</title>
        <authorList>
            <person name="Hitch T.C.A."/>
        </authorList>
    </citation>
    <scope>NUCLEOTIDE SEQUENCE [LARGE SCALE GENOMIC DNA]</scope>
    <source>
        <strain evidence="1 2">Sanger_34</strain>
    </source>
</reference>
<dbReference type="EMBL" id="JAOQJE010000010">
    <property type="protein sequence ID" value="MCU6789652.1"/>
    <property type="molecule type" value="Genomic_DNA"/>
</dbReference>
<protein>
    <submittedName>
        <fullName evidence="1">Uncharacterized protein</fullName>
    </submittedName>
</protein>
<proteinExistence type="predicted"/>
<keyword evidence="2" id="KW-1185">Reference proteome</keyword>
<comment type="caution">
    <text evidence="1">The sequence shown here is derived from an EMBL/GenBank/DDBJ whole genome shotgun (WGS) entry which is preliminary data.</text>
</comment>
<gene>
    <name evidence="1" type="ORF">OCV66_11230</name>
</gene>